<gene>
    <name evidence="1" type="ORF">WMY93_001955</name>
</gene>
<evidence type="ECO:0008006" key="3">
    <source>
        <dbReference type="Google" id="ProtNLM"/>
    </source>
</evidence>
<accession>A0AAW0PVH1</accession>
<keyword evidence="2" id="KW-1185">Reference proteome</keyword>
<sequence>MLCGWYKWVRLDDALRCATRYGFSQGLRLRQIDMIDDCIVKSSATLTKMSRKIREVCIWAVRRMRRRSGQRIGGRREFVVIDESHFRHKRKKGLNGFVRIREI</sequence>
<comment type="caution">
    <text evidence="1">The sequence shown here is derived from an EMBL/GenBank/DDBJ whole genome shotgun (WGS) entry which is preliminary data.</text>
</comment>
<evidence type="ECO:0000313" key="1">
    <source>
        <dbReference type="EMBL" id="KAK7938629.1"/>
    </source>
</evidence>
<reference evidence="2" key="1">
    <citation type="submission" date="2024-04" db="EMBL/GenBank/DDBJ databases">
        <title>Salinicola lusitanus LLJ914,a marine bacterium isolated from the Okinawa Trough.</title>
        <authorList>
            <person name="Li J."/>
        </authorList>
    </citation>
    <scope>NUCLEOTIDE SEQUENCE [LARGE SCALE GENOMIC DNA]</scope>
</reference>
<name>A0AAW0PVH1_9GOBI</name>
<evidence type="ECO:0000313" key="2">
    <source>
        <dbReference type="Proteomes" id="UP001460270"/>
    </source>
</evidence>
<organism evidence="1 2">
    <name type="scientific">Mugilogobius chulae</name>
    <name type="common">yellowstripe goby</name>
    <dbReference type="NCBI Taxonomy" id="88201"/>
    <lineage>
        <taxon>Eukaryota</taxon>
        <taxon>Metazoa</taxon>
        <taxon>Chordata</taxon>
        <taxon>Craniata</taxon>
        <taxon>Vertebrata</taxon>
        <taxon>Euteleostomi</taxon>
        <taxon>Actinopterygii</taxon>
        <taxon>Neopterygii</taxon>
        <taxon>Teleostei</taxon>
        <taxon>Neoteleostei</taxon>
        <taxon>Acanthomorphata</taxon>
        <taxon>Gobiaria</taxon>
        <taxon>Gobiiformes</taxon>
        <taxon>Gobioidei</taxon>
        <taxon>Gobiidae</taxon>
        <taxon>Gobionellinae</taxon>
        <taxon>Mugilogobius</taxon>
    </lineage>
</organism>
<dbReference type="EMBL" id="JBBPFD010000002">
    <property type="protein sequence ID" value="KAK7938629.1"/>
    <property type="molecule type" value="Genomic_DNA"/>
</dbReference>
<dbReference type="Proteomes" id="UP001460270">
    <property type="component" value="Unassembled WGS sequence"/>
</dbReference>
<protein>
    <recommendedName>
        <fullName evidence="3">Transposase</fullName>
    </recommendedName>
</protein>
<dbReference type="AlphaFoldDB" id="A0AAW0PVH1"/>
<proteinExistence type="predicted"/>